<evidence type="ECO:0000313" key="6">
    <source>
        <dbReference type="EMBL" id="MFC1411184.1"/>
    </source>
</evidence>
<keyword evidence="4 5" id="KW-0472">Membrane</keyword>
<protein>
    <submittedName>
        <fullName evidence="6">DoxX family protein</fullName>
    </submittedName>
</protein>
<evidence type="ECO:0000256" key="1">
    <source>
        <dbReference type="ARBA" id="ARBA00004141"/>
    </source>
</evidence>
<evidence type="ECO:0000256" key="5">
    <source>
        <dbReference type="SAM" id="Phobius"/>
    </source>
</evidence>
<evidence type="ECO:0000256" key="3">
    <source>
        <dbReference type="ARBA" id="ARBA00022989"/>
    </source>
</evidence>
<reference evidence="6 7" key="1">
    <citation type="submission" date="2024-09" db="EMBL/GenBank/DDBJ databases">
        <authorList>
            <person name="Lee S.D."/>
        </authorList>
    </citation>
    <scope>NUCLEOTIDE SEQUENCE [LARGE SCALE GENOMIC DNA]</scope>
    <source>
        <strain evidence="6 7">N1-1</strain>
    </source>
</reference>
<comment type="subcellular location">
    <subcellularLocation>
        <location evidence="1">Membrane</location>
        <topology evidence="1">Multi-pass membrane protein</topology>
    </subcellularLocation>
</comment>
<accession>A0ABV6VBS3</accession>
<feature type="transmembrane region" description="Helical" evidence="5">
    <location>
        <begin position="6"/>
        <end position="26"/>
    </location>
</feature>
<dbReference type="EMBL" id="JBHEZX010000007">
    <property type="protein sequence ID" value="MFC1411184.1"/>
    <property type="molecule type" value="Genomic_DNA"/>
</dbReference>
<evidence type="ECO:0000256" key="4">
    <source>
        <dbReference type="ARBA" id="ARBA00023136"/>
    </source>
</evidence>
<evidence type="ECO:0000256" key="2">
    <source>
        <dbReference type="ARBA" id="ARBA00022692"/>
    </source>
</evidence>
<organism evidence="6 7">
    <name type="scientific">Streptacidiphilus alkalitolerans</name>
    <dbReference type="NCBI Taxonomy" id="3342712"/>
    <lineage>
        <taxon>Bacteria</taxon>
        <taxon>Bacillati</taxon>
        <taxon>Actinomycetota</taxon>
        <taxon>Actinomycetes</taxon>
        <taxon>Kitasatosporales</taxon>
        <taxon>Streptomycetaceae</taxon>
        <taxon>Streptacidiphilus</taxon>
    </lineage>
</organism>
<dbReference type="RefSeq" id="WP_380510322.1">
    <property type="nucleotide sequence ID" value="NZ_JBHEZX010000007.1"/>
</dbReference>
<evidence type="ECO:0000313" key="7">
    <source>
        <dbReference type="Proteomes" id="UP001592582"/>
    </source>
</evidence>
<sequence>MNTALWIVAGFLTALFLLSGFGKVFGTREKLAGMTPAAAWALDFSPGALRAIGAAEVLGAVGLVLPALLRIAPILVPFAALGLALVMAGAVTVRLRRHELRYALMDLAYLALAAFVAVGRFGPAPITT</sequence>
<comment type="caution">
    <text evidence="6">The sequence shown here is derived from an EMBL/GenBank/DDBJ whole genome shotgun (WGS) entry which is preliminary data.</text>
</comment>
<feature type="transmembrane region" description="Helical" evidence="5">
    <location>
        <begin position="107"/>
        <end position="126"/>
    </location>
</feature>
<dbReference type="Pfam" id="PF13564">
    <property type="entry name" value="DoxX_2"/>
    <property type="match status" value="1"/>
</dbReference>
<feature type="transmembrane region" description="Helical" evidence="5">
    <location>
        <begin position="74"/>
        <end position="95"/>
    </location>
</feature>
<proteinExistence type="predicted"/>
<keyword evidence="7" id="KW-1185">Reference proteome</keyword>
<keyword evidence="2 5" id="KW-0812">Transmembrane</keyword>
<name>A0ABV6VBS3_9ACTN</name>
<feature type="transmembrane region" description="Helical" evidence="5">
    <location>
        <begin position="47"/>
        <end position="68"/>
    </location>
</feature>
<gene>
    <name evidence="6" type="ORF">ACEZDG_18135</name>
</gene>
<dbReference type="Proteomes" id="UP001592582">
    <property type="component" value="Unassembled WGS sequence"/>
</dbReference>
<dbReference type="InterPro" id="IPR032808">
    <property type="entry name" value="DoxX"/>
</dbReference>
<keyword evidence="3 5" id="KW-1133">Transmembrane helix</keyword>